<keyword evidence="2 4" id="KW-0414">Isoprene biosynthesis</keyword>
<dbReference type="EC" id="2.3.3.10" evidence="4"/>
<dbReference type="RefSeq" id="WP_015504450.1">
    <property type="nucleotide sequence ID" value="NZ_CP017686.1"/>
</dbReference>
<feature type="binding site" evidence="4">
    <location>
        <position position="201"/>
    </location>
    <ligand>
        <name>(3S)-3-hydroxy-3-methylglutaryl-CoA</name>
        <dbReference type="ChEBI" id="CHEBI:43074"/>
    </ligand>
</feature>
<dbReference type="Pfam" id="PF08541">
    <property type="entry name" value="ACP_syn_III_C"/>
    <property type="match status" value="1"/>
</dbReference>
<feature type="binding site" evidence="4">
    <location>
        <position position="28"/>
    </location>
    <ligand>
        <name>(3S)-3-hydroxy-3-methylglutaryl-CoA</name>
        <dbReference type="ChEBI" id="CHEBI:43074"/>
    </ligand>
</feature>
<evidence type="ECO:0000256" key="4">
    <source>
        <dbReference type="HAMAP-Rule" id="MF_01409"/>
    </source>
</evidence>
<evidence type="ECO:0000256" key="1">
    <source>
        <dbReference type="ARBA" id="ARBA00022679"/>
    </source>
</evidence>
<dbReference type="GO" id="GO:0004421">
    <property type="term" value="F:hydroxymethylglutaryl-CoA synthase activity"/>
    <property type="evidence" value="ECO:0007669"/>
    <property type="project" value="UniProtKB-EC"/>
</dbReference>
<feature type="binding site" evidence="4">
    <location>
        <position position="234"/>
    </location>
    <ligand>
        <name>(3S)-3-hydroxy-3-methylglutaryl-CoA</name>
        <dbReference type="ChEBI" id="CHEBI:43074"/>
    </ligand>
</feature>
<protein>
    <recommendedName>
        <fullName evidence="4">Hydroxymethylglutaryl-CoA synthase</fullName>
        <shortName evidence="4">HMG-CoA synthase</shortName>
        <shortName evidence="4">HMGCS</shortName>
        <ecNumber evidence="4">2.3.3.10</ecNumber>
    </recommendedName>
</protein>
<dbReference type="Gene3D" id="3.40.47.10">
    <property type="match status" value="1"/>
</dbReference>
<comment type="subunit">
    <text evidence="4">Interacts with acetoacetyl-CoA thiolase that catalyzes the precedent step in the pathway and with a DUF35 protein. The acetoacetyl-CoA thiolase/HMG-CoA synthase complex channels the intermediate via a fused CoA-binding site, which allows for efficient coupling of the endergonic thiolase reaction with the exergonic HMGCS reaction.</text>
</comment>
<sequence length="349" mass="37052">MVGIVSYGAYVPRYRIKPEEIGRIWGTDGASMGKGLMINQKSVPSPDEDTVTISTEAARYMLDRVPDVDPADIGAVYIGSESHPYAVKPSSTIVAEAIGATPNMTAADLEFACKAGTAGIQAGLGLVKAGMVKYAVAIGADTSQGAPGDALEYSAAAGGAAYLLGTEKVIAEVNKTLSFTTDTPDFWREGMMYPVHGGRFSGEPAYFRHVTSAAKMMMEAMGTTPADYNYVVLHQPNGKFPTRAAKMLGFTPEQLECGLLTPNIGNTYSGAVPLGLAHVLDHAKAGDRILVTSYGSGAGSDAFDITVTDEIDSYRRDNAPVLDKILADPVYVDYATYAKYKNTIKMPEE</sequence>
<feature type="binding site" evidence="4">
    <location>
        <position position="266"/>
    </location>
    <ligand>
        <name>(3S)-3-hydroxy-3-methylglutaryl-CoA</name>
        <dbReference type="ChEBI" id="CHEBI:43074"/>
    </ligand>
</feature>
<dbReference type="EMBL" id="CP017686">
    <property type="protein sequence ID" value="AYQ54725.1"/>
    <property type="molecule type" value="Genomic_DNA"/>
</dbReference>
<evidence type="ECO:0000259" key="5">
    <source>
        <dbReference type="Pfam" id="PF08541"/>
    </source>
</evidence>
<dbReference type="HAMAP" id="MF_01409">
    <property type="entry name" value="HMG_CoA_synth_arch"/>
    <property type="match status" value="1"/>
</dbReference>
<dbReference type="PANTHER" id="PTHR43323">
    <property type="entry name" value="3-HYDROXY-3-METHYLGLUTARYL COENZYME A SYNTHASE"/>
    <property type="match status" value="1"/>
</dbReference>
<dbReference type="GO" id="GO:0019287">
    <property type="term" value="P:isopentenyl diphosphate biosynthetic process, mevalonate pathway"/>
    <property type="evidence" value="ECO:0007669"/>
    <property type="project" value="UniProtKB-UniRule"/>
</dbReference>
<reference evidence="6 7" key="1">
    <citation type="submission" date="2016-10" db="EMBL/GenBank/DDBJ databases">
        <title>Complete genome of the TMA-utilizing, human hosted archaeon Methanomethylophilus alvus Gen. nov, sp. nov., strain Mx-05, derived from a pure culture.</title>
        <authorList>
            <person name="Brugere J.-F."/>
            <person name="Ben Hania W."/>
            <person name="Chaudhary P.P."/>
            <person name="Gaci N."/>
            <person name="Borrel G."/>
            <person name="Cao Van Tuat L."/>
            <person name="Fardeau M.-L."/>
            <person name="Harris H.M.B."/>
            <person name="O'Toole P.W."/>
            <person name="Ollivier B."/>
        </authorList>
    </citation>
    <scope>NUCLEOTIDE SEQUENCE [LARGE SCALE GENOMIC DNA]</scope>
    <source>
        <strain evidence="6 7">Mx-05</strain>
    </source>
</reference>
<comment type="similarity">
    <text evidence="4">Belongs to the thiolase-like superfamily. Archaeal HMG-CoA synthase family.</text>
</comment>
<feature type="active site" description="Proton donor/acceptor" evidence="4">
    <location>
        <position position="81"/>
    </location>
</feature>
<feature type="domain" description="Beta-ketoacyl-[acyl-carrier-protein] synthase III C-terminal" evidence="5">
    <location>
        <begin position="219"/>
        <end position="298"/>
    </location>
</feature>
<gene>
    <name evidence="6" type="ORF">BKD89_02750</name>
</gene>
<feature type="binding site" evidence="4">
    <location>
        <position position="113"/>
    </location>
    <ligand>
        <name>(3S)-3-hydroxy-3-methylglutaryl-CoA</name>
        <dbReference type="ChEBI" id="CHEBI:43074"/>
    </ligand>
</feature>
<dbReference type="AlphaFoldDB" id="A0A3G3IFX4"/>
<dbReference type="OMA" id="TDTPDFW"/>
<dbReference type="GO" id="GO:0010142">
    <property type="term" value="P:farnesyl diphosphate biosynthetic process, mevalonate pathway"/>
    <property type="evidence" value="ECO:0007669"/>
    <property type="project" value="TreeGrafter"/>
</dbReference>
<dbReference type="GO" id="GO:0003985">
    <property type="term" value="F:acetyl-CoA C-acetyltransferase activity"/>
    <property type="evidence" value="ECO:0007669"/>
    <property type="project" value="UniProtKB-UniRule"/>
</dbReference>
<dbReference type="Proteomes" id="UP000273278">
    <property type="component" value="Chromosome"/>
</dbReference>
<comment type="caution">
    <text evidence="4">Lacks conserved residue(s) required for the propagation of feature annotation.</text>
</comment>
<comment type="function">
    <text evidence="4">Catalyzes the condensation of acetyl-CoA with acetoacetyl-CoA to form 3-hydroxy-3-methylglutaryl-CoA (HMG-CoA). Functions in the mevalonate (MVA) pathway leading to isopentenyl diphosphate (IPP), a key precursor for the biosynthesis of isoprenoid compounds that are building blocks of archaeal membrane lipids.</text>
</comment>
<feature type="active site" description="Proton donor/acceptor" evidence="4">
    <location>
        <position position="234"/>
    </location>
</feature>
<keyword evidence="3 4" id="KW-0012">Acyltransferase</keyword>
<keyword evidence="1 4" id="KW-0808">Transferase</keyword>
<evidence type="ECO:0000313" key="7">
    <source>
        <dbReference type="Proteomes" id="UP000273278"/>
    </source>
</evidence>
<dbReference type="SUPFAM" id="SSF53901">
    <property type="entry name" value="Thiolase-like"/>
    <property type="match status" value="2"/>
</dbReference>
<evidence type="ECO:0000256" key="2">
    <source>
        <dbReference type="ARBA" id="ARBA00023229"/>
    </source>
</evidence>
<dbReference type="PANTHER" id="PTHR43323:SF2">
    <property type="entry name" value="HYDROXYMETHYLGLUTARYL-COA SYNTHASE"/>
    <property type="match status" value="1"/>
</dbReference>
<dbReference type="CDD" id="cd00827">
    <property type="entry name" value="init_cond_enzymes"/>
    <property type="match status" value="1"/>
</dbReference>
<dbReference type="InterPro" id="IPR004656">
    <property type="entry name" value="HMG_CoA_Synthase"/>
</dbReference>
<feature type="binding site" evidence="4">
    <location>
        <position position="296"/>
    </location>
    <ligand>
        <name>(3S)-3-hydroxy-3-methylglutaryl-CoA</name>
        <dbReference type="ChEBI" id="CHEBI:43074"/>
    </ligand>
</feature>
<feature type="active site" description="Acyl-thioester intermediate" evidence="4">
    <location>
        <position position="113"/>
    </location>
</feature>
<evidence type="ECO:0000313" key="6">
    <source>
        <dbReference type="EMBL" id="AYQ54725.1"/>
    </source>
</evidence>
<evidence type="ECO:0000256" key="3">
    <source>
        <dbReference type="ARBA" id="ARBA00023315"/>
    </source>
</evidence>
<dbReference type="InterPro" id="IPR013747">
    <property type="entry name" value="ACP_syn_III_C"/>
</dbReference>
<feature type="binding site" evidence="4">
    <location>
        <position position="199"/>
    </location>
    <ligand>
        <name>CoA</name>
        <dbReference type="ChEBI" id="CHEBI:57287"/>
        <note>ligand shared with acetoacetyl-CoA thiolase</note>
    </ligand>
</feature>
<feature type="binding site" evidence="4">
    <location>
        <position position="154"/>
    </location>
    <ligand>
        <name>(3S)-3-hydroxy-3-methylglutaryl-CoA</name>
        <dbReference type="ChEBI" id="CHEBI:43074"/>
    </ligand>
</feature>
<comment type="catalytic activity">
    <reaction evidence="4">
        <text>acetoacetyl-CoA + acetyl-CoA + H2O = (3S)-3-hydroxy-3-methylglutaryl-CoA + CoA + H(+)</text>
        <dbReference type="Rhea" id="RHEA:10188"/>
        <dbReference type="ChEBI" id="CHEBI:15377"/>
        <dbReference type="ChEBI" id="CHEBI:15378"/>
        <dbReference type="ChEBI" id="CHEBI:43074"/>
        <dbReference type="ChEBI" id="CHEBI:57286"/>
        <dbReference type="ChEBI" id="CHEBI:57287"/>
        <dbReference type="ChEBI" id="CHEBI:57288"/>
        <dbReference type="EC" id="2.3.3.10"/>
    </reaction>
</comment>
<dbReference type="GeneID" id="41321353"/>
<comment type="pathway">
    <text evidence="4">Metabolic intermediate biosynthesis; (R)-mevalonate biosynthesis; (R)-mevalonate from acetyl-CoA: step 2/3.</text>
</comment>
<feature type="binding site" evidence="4">
    <location>
        <position position="239"/>
    </location>
    <ligand>
        <name>CoA</name>
        <dbReference type="ChEBI" id="CHEBI:57287"/>
        <note>ligand shared with acetoacetyl-CoA thiolase</note>
    </ligand>
</feature>
<feature type="binding site" evidence="4">
    <location>
        <position position="243"/>
    </location>
    <ligand>
        <name>(3S)-3-hydroxy-3-methylglutaryl-CoA</name>
        <dbReference type="ChEBI" id="CHEBI:43074"/>
    </ligand>
</feature>
<dbReference type="NCBIfam" id="NF003274">
    <property type="entry name" value="PRK04262.1"/>
    <property type="match status" value="1"/>
</dbReference>
<proteinExistence type="inferred from homology"/>
<organism evidence="6 7">
    <name type="scientific">Methanomethylophilus alvi</name>
    <dbReference type="NCBI Taxonomy" id="1291540"/>
    <lineage>
        <taxon>Archaea</taxon>
        <taxon>Methanobacteriati</taxon>
        <taxon>Thermoplasmatota</taxon>
        <taxon>Thermoplasmata</taxon>
        <taxon>Methanomassiliicoccales</taxon>
        <taxon>Methanomethylophilaceae</taxon>
        <taxon>Methanomethylophilus</taxon>
    </lineage>
</organism>
<name>A0A3G3IFX4_9ARCH</name>
<dbReference type="NCBIfam" id="TIGR00748">
    <property type="entry name" value="HMG_CoA_syn_Arc"/>
    <property type="match status" value="1"/>
</dbReference>
<accession>A0A3G3IFX4</accession>
<dbReference type="InterPro" id="IPR016039">
    <property type="entry name" value="Thiolase-like"/>
</dbReference>